<name>A0A0M2K9A1_9GAMM</name>
<comment type="caution">
    <text evidence="1">The sequence shown here is derived from an EMBL/GenBank/DDBJ whole genome shotgun (WGS) entry which is preliminary data.</text>
</comment>
<dbReference type="SUPFAM" id="SSF56235">
    <property type="entry name" value="N-terminal nucleophile aminohydrolases (Ntn hydrolases)"/>
    <property type="match status" value="1"/>
</dbReference>
<dbReference type="AlphaFoldDB" id="A0A0M2K9A1"/>
<protein>
    <submittedName>
        <fullName evidence="1">Uncharacterized protein</fullName>
    </submittedName>
</protein>
<evidence type="ECO:0000313" key="2">
    <source>
        <dbReference type="Proteomes" id="UP000033924"/>
    </source>
</evidence>
<dbReference type="STRING" id="65700.SY86_11770"/>
<dbReference type="Gene3D" id="3.60.20.10">
    <property type="entry name" value="Glutamine Phosphoribosylpyrophosphate, subunit 1, domain 1"/>
    <property type="match status" value="1"/>
</dbReference>
<dbReference type="PATRIC" id="fig|65700.7.peg.2978"/>
<dbReference type="InterPro" id="IPR029055">
    <property type="entry name" value="Ntn_hydrolases_N"/>
</dbReference>
<organism evidence="1 2">
    <name type="scientific">Erwinia tracheiphila</name>
    <dbReference type="NCBI Taxonomy" id="65700"/>
    <lineage>
        <taxon>Bacteria</taxon>
        <taxon>Pseudomonadati</taxon>
        <taxon>Pseudomonadota</taxon>
        <taxon>Gammaproteobacteria</taxon>
        <taxon>Enterobacterales</taxon>
        <taxon>Erwiniaceae</taxon>
        <taxon>Erwinia</taxon>
    </lineage>
</organism>
<dbReference type="Proteomes" id="UP000033924">
    <property type="component" value="Unassembled WGS sequence"/>
</dbReference>
<evidence type="ECO:0000313" key="1">
    <source>
        <dbReference type="EMBL" id="KKF35950.1"/>
    </source>
</evidence>
<gene>
    <name evidence="1" type="ORF">SY86_11770</name>
</gene>
<sequence>MTTIAWDGVVLASDTQSTTGDMICSLKEKKIFQLKENEMWNINGEKIQAFGAAGDCGCETAIIEHLVTGMNYKSDFPEIMSFSAIAIVGKNVSYLIFKEKDKKTASISLHIDFFSVGSGSVIARTAMSLGRNAIEAVKVAIDMDVYSGGDVNLYRIE</sequence>
<proteinExistence type="predicted"/>
<keyword evidence="2" id="KW-1185">Reference proteome</keyword>
<reference evidence="1 2" key="1">
    <citation type="submission" date="2015-01" db="EMBL/GenBank/DDBJ databases">
        <title>Erwinia tracheiphila.</title>
        <authorList>
            <person name="Shapiro L.R."/>
        </authorList>
    </citation>
    <scope>NUCLEOTIDE SEQUENCE [LARGE SCALE GENOMIC DNA]</scope>
    <source>
        <strain evidence="1 2">BuffGH</strain>
    </source>
</reference>
<dbReference type="RefSeq" id="WP_016192082.1">
    <property type="nucleotide sequence ID" value="NZ_CP089932.1"/>
</dbReference>
<dbReference type="EMBL" id="JXNU01000003">
    <property type="protein sequence ID" value="KKF35950.1"/>
    <property type="molecule type" value="Genomic_DNA"/>
</dbReference>
<accession>A0A0M2K9A1</accession>